<dbReference type="Gene3D" id="3.10.200.10">
    <property type="entry name" value="Alpha carbonic anhydrase"/>
    <property type="match status" value="1"/>
</dbReference>
<evidence type="ECO:0000313" key="9">
    <source>
        <dbReference type="Proteomes" id="UP000253628"/>
    </source>
</evidence>
<dbReference type="SUPFAM" id="SSF51069">
    <property type="entry name" value="Carbonic anhydrase"/>
    <property type="match status" value="1"/>
</dbReference>
<dbReference type="Pfam" id="PF00194">
    <property type="entry name" value="Carb_anhydrase"/>
    <property type="match status" value="1"/>
</dbReference>
<organism evidence="8 9">
    <name type="scientific">Eoetvoesiella caeni</name>
    <dbReference type="NCBI Taxonomy" id="645616"/>
    <lineage>
        <taxon>Bacteria</taxon>
        <taxon>Pseudomonadati</taxon>
        <taxon>Pseudomonadota</taxon>
        <taxon>Betaproteobacteria</taxon>
        <taxon>Burkholderiales</taxon>
        <taxon>Alcaligenaceae</taxon>
        <taxon>Eoetvoesiella</taxon>
    </lineage>
</organism>
<evidence type="ECO:0000256" key="4">
    <source>
        <dbReference type="ARBA" id="ARBA00022833"/>
    </source>
</evidence>
<dbReference type="AlphaFoldDB" id="A0A366HKR2"/>
<keyword evidence="3" id="KW-0479">Metal-binding</keyword>
<dbReference type="Proteomes" id="UP000253628">
    <property type="component" value="Unassembled WGS sequence"/>
</dbReference>
<evidence type="ECO:0000313" key="8">
    <source>
        <dbReference type="EMBL" id="RBP43529.1"/>
    </source>
</evidence>
<dbReference type="InterPro" id="IPR023561">
    <property type="entry name" value="Carbonic_anhydrase_a-class"/>
</dbReference>
<evidence type="ECO:0000256" key="6">
    <source>
        <dbReference type="ARBA" id="ARBA00048348"/>
    </source>
</evidence>
<accession>A0A366HKR2</accession>
<comment type="similarity">
    <text evidence="1">Belongs to the alpha-carbonic anhydrase family.</text>
</comment>
<dbReference type="EMBL" id="QNRQ01000001">
    <property type="protein sequence ID" value="RBP43529.1"/>
    <property type="molecule type" value="Genomic_DNA"/>
</dbReference>
<evidence type="ECO:0000256" key="2">
    <source>
        <dbReference type="ARBA" id="ARBA00012925"/>
    </source>
</evidence>
<keyword evidence="4" id="KW-0862">Zinc</keyword>
<dbReference type="PANTHER" id="PTHR18952">
    <property type="entry name" value="CARBONIC ANHYDRASE"/>
    <property type="match status" value="1"/>
</dbReference>
<evidence type="ECO:0000256" key="3">
    <source>
        <dbReference type="ARBA" id="ARBA00022723"/>
    </source>
</evidence>
<protein>
    <recommendedName>
        <fullName evidence="2">carbonic anhydrase</fullName>
        <ecNumber evidence="2">4.2.1.1</ecNumber>
    </recommendedName>
</protein>
<evidence type="ECO:0000259" key="7">
    <source>
        <dbReference type="PROSITE" id="PS51144"/>
    </source>
</evidence>
<dbReference type="PANTHER" id="PTHR18952:SF265">
    <property type="entry name" value="CARBONIC ANHYDRASE"/>
    <property type="match status" value="1"/>
</dbReference>
<dbReference type="CDD" id="cd03124">
    <property type="entry name" value="alpha_CA_prokaryotic_like"/>
    <property type="match status" value="1"/>
</dbReference>
<name>A0A366HKR2_9BURK</name>
<gene>
    <name evidence="8" type="ORF">DFR37_101661</name>
</gene>
<evidence type="ECO:0000256" key="5">
    <source>
        <dbReference type="ARBA" id="ARBA00023239"/>
    </source>
</evidence>
<dbReference type="EC" id="4.2.1.1" evidence="2"/>
<keyword evidence="5" id="KW-0456">Lyase</keyword>
<reference evidence="8 9" key="1">
    <citation type="submission" date="2018-06" db="EMBL/GenBank/DDBJ databases">
        <title>Genomic Encyclopedia of Type Strains, Phase IV (KMG-IV): sequencing the most valuable type-strain genomes for metagenomic binning, comparative biology and taxonomic classification.</title>
        <authorList>
            <person name="Goeker M."/>
        </authorList>
    </citation>
    <scope>NUCLEOTIDE SEQUENCE [LARGE SCALE GENOMIC DNA]</scope>
    <source>
        <strain evidence="8 9">DSM 25520</strain>
    </source>
</reference>
<dbReference type="InterPro" id="IPR001148">
    <property type="entry name" value="CA_dom"/>
</dbReference>
<proteinExistence type="inferred from homology"/>
<comment type="catalytic activity">
    <reaction evidence="6">
        <text>hydrogencarbonate + H(+) = CO2 + H2O</text>
        <dbReference type="Rhea" id="RHEA:10748"/>
        <dbReference type="ChEBI" id="CHEBI:15377"/>
        <dbReference type="ChEBI" id="CHEBI:15378"/>
        <dbReference type="ChEBI" id="CHEBI:16526"/>
        <dbReference type="ChEBI" id="CHEBI:17544"/>
        <dbReference type="EC" id="4.2.1.1"/>
    </reaction>
</comment>
<dbReference type="GO" id="GO:0008270">
    <property type="term" value="F:zinc ion binding"/>
    <property type="evidence" value="ECO:0007669"/>
    <property type="project" value="InterPro"/>
</dbReference>
<dbReference type="SMART" id="SM01057">
    <property type="entry name" value="Carb_anhydrase"/>
    <property type="match status" value="1"/>
</dbReference>
<dbReference type="OrthoDB" id="5327615at2"/>
<dbReference type="InterPro" id="IPR036398">
    <property type="entry name" value="CA_dom_sf"/>
</dbReference>
<evidence type="ECO:0000256" key="1">
    <source>
        <dbReference type="ARBA" id="ARBA00010718"/>
    </source>
</evidence>
<feature type="domain" description="Alpha-carbonic anhydrase" evidence="7">
    <location>
        <begin position="48"/>
        <end position="270"/>
    </location>
</feature>
<comment type="caution">
    <text evidence="8">The sequence shown here is derived from an EMBL/GenBank/DDBJ whole genome shotgun (WGS) entry which is preliminary data.</text>
</comment>
<dbReference type="InterPro" id="IPR041891">
    <property type="entry name" value="Alpha_CA_prokaryot-like"/>
</dbReference>
<keyword evidence="9" id="KW-1185">Reference proteome</keyword>
<dbReference type="PROSITE" id="PS51144">
    <property type="entry name" value="ALPHA_CA_2"/>
    <property type="match status" value="1"/>
</dbReference>
<dbReference type="GO" id="GO:0004089">
    <property type="term" value="F:carbonate dehydratase activity"/>
    <property type="evidence" value="ECO:0007669"/>
    <property type="project" value="UniProtKB-EC"/>
</dbReference>
<sequence length="270" mass="29217">MYIPGVQHLACDFHVPFLYRKELTVKKLLPTAAAAVAATLCLAAAHAAQWSYQGVNGPKHWGTLSQDYSVCERGQNQSPINIQGALKTASTPLTLHYQDAPGKTIVNNGHTIQIDFDKGNTLTLDGHQFDLVQVHFHAPAENEINGKRYPLEAHFVNADAQGKLAVVAVMFQAGSPNASLARIWSQMPASPGPAAPLPVKSLPSSLLPASLSYYRYSGSLTTPPCSEGVRWLVLQSPVHASPTQIRAFEQRMGQATNRPVQPLNGRVIVK</sequence>